<protein>
    <submittedName>
        <fullName evidence="4">Acyl carrier protein</fullName>
    </submittedName>
</protein>
<evidence type="ECO:0000313" key="4">
    <source>
        <dbReference type="EMBL" id="MCP2163293.1"/>
    </source>
</evidence>
<sequence length="85" mass="9050">MPDNALGTPDREELRALVARVLEVDVADVTDQANFTQDLGADSLMMLEVAAGITKRFGIRVSDAAVNEVGSLTELHELVLAAQKG</sequence>
<dbReference type="GO" id="GO:0031177">
    <property type="term" value="F:phosphopantetheine binding"/>
    <property type="evidence" value="ECO:0007669"/>
    <property type="project" value="InterPro"/>
</dbReference>
<dbReference type="PROSITE" id="PS50075">
    <property type="entry name" value="CARRIER"/>
    <property type="match status" value="1"/>
</dbReference>
<dbReference type="AlphaFoldDB" id="A0AAE3G8M3"/>
<dbReference type="RefSeq" id="WP_253765792.1">
    <property type="nucleotide sequence ID" value="NZ_JAMTCK010000001.1"/>
</dbReference>
<dbReference type="SUPFAM" id="SSF47336">
    <property type="entry name" value="ACP-like"/>
    <property type="match status" value="1"/>
</dbReference>
<feature type="domain" description="Carrier" evidence="3">
    <location>
        <begin position="8"/>
        <end position="83"/>
    </location>
</feature>
<dbReference type="PROSITE" id="PS00012">
    <property type="entry name" value="PHOSPHOPANTETHEINE"/>
    <property type="match status" value="1"/>
</dbReference>
<proteinExistence type="predicted"/>
<dbReference type="Gene3D" id="1.10.1200.10">
    <property type="entry name" value="ACP-like"/>
    <property type="match status" value="1"/>
</dbReference>
<dbReference type="Pfam" id="PF00550">
    <property type="entry name" value="PP-binding"/>
    <property type="match status" value="1"/>
</dbReference>
<evidence type="ECO:0000256" key="1">
    <source>
        <dbReference type="ARBA" id="ARBA00022450"/>
    </source>
</evidence>
<name>A0AAE3G8M3_9PSEU</name>
<evidence type="ECO:0000256" key="2">
    <source>
        <dbReference type="ARBA" id="ARBA00022553"/>
    </source>
</evidence>
<keyword evidence="1" id="KW-0596">Phosphopantetheine</keyword>
<dbReference type="SMART" id="SM00823">
    <property type="entry name" value="PKS_PP"/>
    <property type="match status" value="1"/>
</dbReference>
<dbReference type="Proteomes" id="UP001206128">
    <property type="component" value="Unassembled WGS sequence"/>
</dbReference>
<dbReference type="InterPro" id="IPR006162">
    <property type="entry name" value="Ppantetheine_attach_site"/>
</dbReference>
<dbReference type="EMBL" id="JAMTCK010000001">
    <property type="protein sequence ID" value="MCP2163293.1"/>
    <property type="molecule type" value="Genomic_DNA"/>
</dbReference>
<keyword evidence="5" id="KW-1185">Reference proteome</keyword>
<keyword evidence="2" id="KW-0597">Phosphoprotein</keyword>
<evidence type="ECO:0000259" key="3">
    <source>
        <dbReference type="PROSITE" id="PS50075"/>
    </source>
</evidence>
<accession>A0AAE3G8M3</accession>
<dbReference type="SMART" id="SM01294">
    <property type="entry name" value="PKS_PP_betabranch"/>
    <property type="match status" value="1"/>
</dbReference>
<dbReference type="InterPro" id="IPR009081">
    <property type="entry name" value="PP-bd_ACP"/>
</dbReference>
<dbReference type="InterPro" id="IPR020806">
    <property type="entry name" value="PKS_PP-bd"/>
</dbReference>
<organism evidence="4 5">
    <name type="scientific">Goodfellowiella coeruleoviolacea</name>
    <dbReference type="NCBI Taxonomy" id="334858"/>
    <lineage>
        <taxon>Bacteria</taxon>
        <taxon>Bacillati</taxon>
        <taxon>Actinomycetota</taxon>
        <taxon>Actinomycetes</taxon>
        <taxon>Pseudonocardiales</taxon>
        <taxon>Pseudonocardiaceae</taxon>
        <taxon>Goodfellowiella</taxon>
    </lineage>
</organism>
<comment type="caution">
    <text evidence="4">The sequence shown here is derived from an EMBL/GenBank/DDBJ whole genome shotgun (WGS) entry which is preliminary data.</text>
</comment>
<gene>
    <name evidence="4" type="ORF">LX83_000133</name>
</gene>
<evidence type="ECO:0000313" key="5">
    <source>
        <dbReference type="Proteomes" id="UP001206128"/>
    </source>
</evidence>
<reference evidence="4" key="1">
    <citation type="submission" date="2022-06" db="EMBL/GenBank/DDBJ databases">
        <title>Genomic Encyclopedia of Archaeal and Bacterial Type Strains, Phase II (KMG-II): from individual species to whole genera.</title>
        <authorList>
            <person name="Goeker M."/>
        </authorList>
    </citation>
    <scope>NUCLEOTIDE SEQUENCE</scope>
    <source>
        <strain evidence="4">DSM 43935</strain>
    </source>
</reference>
<dbReference type="InterPro" id="IPR036736">
    <property type="entry name" value="ACP-like_sf"/>
</dbReference>